<dbReference type="Proteomes" id="UP000830375">
    <property type="component" value="Unassembled WGS sequence"/>
</dbReference>
<comment type="caution">
    <text evidence="11">The sequence shown here is derived from an EMBL/GenBank/DDBJ whole genome shotgun (WGS) entry which is preliminary data.</text>
</comment>
<keyword evidence="2" id="KW-0479">Metal-binding</keyword>
<keyword evidence="12" id="KW-1185">Reference proteome</keyword>
<keyword evidence="4 7" id="KW-0863">Zinc-finger</keyword>
<evidence type="ECO:0000256" key="3">
    <source>
        <dbReference type="ARBA" id="ARBA00022737"/>
    </source>
</evidence>
<evidence type="ECO:0000256" key="1">
    <source>
        <dbReference type="ARBA" id="ARBA00004123"/>
    </source>
</evidence>
<dbReference type="SUPFAM" id="SSF57667">
    <property type="entry name" value="beta-beta-alpha zinc fingers"/>
    <property type="match status" value="2"/>
</dbReference>
<keyword evidence="3" id="KW-0677">Repeat</keyword>
<evidence type="ECO:0000256" key="2">
    <source>
        <dbReference type="ARBA" id="ARBA00022723"/>
    </source>
</evidence>
<evidence type="ECO:0000256" key="4">
    <source>
        <dbReference type="ARBA" id="ARBA00022771"/>
    </source>
</evidence>
<dbReference type="SUPFAM" id="SSF54695">
    <property type="entry name" value="POZ domain"/>
    <property type="match status" value="1"/>
</dbReference>
<feature type="compositionally biased region" description="Basic and acidic residues" evidence="8">
    <location>
        <begin position="351"/>
        <end position="374"/>
    </location>
</feature>
<dbReference type="CDD" id="cd18332">
    <property type="entry name" value="BTB_POZ_ZBTB28_BCL6B"/>
    <property type="match status" value="1"/>
</dbReference>
<accession>A0ABQ8MJ05</accession>
<comment type="subcellular location">
    <subcellularLocation>
        <location evidence="1">Nucleus</location>
    </subcellularLocation>
</comment>
<dbReference type="InterPro" id="IPR036236">
    <property type="entry name" value="Znf_C2H2_sf"/>
</dbReference>
<feature type="region of interest" description="Disordered" evidence="8">
    <location>
        <begin position="213"/>
        <end position="265"/>
    </location>
</feature>
<dbReference type="InterPro" id="IPR000210">
    <property type="entry name" value="BTB/POZ_dom"/>
</dbReference>
<dbReference type="PROSITE" id="PS50097">
    <property type="entry name" value="BTB"/>
    <property type="match status" value="1"/>
</dbReference>
<feature type="region of interest" description="Disordered" evidence="8">
    <location>
        <begin position="277"/>
        <end position="329"/>
    </location>
</feature>
<sequence>MRLPAQRYKGYSLVEERSCKNRAACVLVPAGRGTSRELVSPDAFESHFIIFVRKLMQMEEEYRSPSEHAAAGHEMEVKGYIKEFTRHSNDVLLNLNELRHRDILTDATLLVGTAKLRAHCAVLIACSGFFYTLFSRRAAGAGGERGFSLTLPEGLDAGSVSLLLDFMYTSCLPLTPRTVSDVLAAATYLQMEHVADTCRAFIHSERISVSPSLMEPASRAPLGGRSPPVHPAVFSSPSRPTAEAEDPIPDRARVPGESFASPDPETCLIAIPKSQTLKLEESSPATPSTPSPDSPFHSSGQPNSPAESSGCNLSPQLKKRSESKPTPDPKACNWKKYKYIVLNPLCATPIKEEGPGEERQEQSHAPFDNDRMEVSSKTTNNIWTGEEPGMNNRKSLSLPYNTSQPKIYFSPLHVMDRNLQPLPLSISEDKGLCSPYVCAQISNQSHLLGQHPIKFENLSTQLSYPGNQATNTKPSCSGDKPYRCNVCGAQFNRPANLKTHSRIHSGEKPYRCDTCGARFVQVAHLRAHVLIHTGEKPYPCNTCGTRFRHLQTLKSHLRIHTGEKPYSCEKCHLHFRHKSQLRLHLRQKHGAITNTKIRYKVLADPYQPGPTLLQAC</sequence>
<dbReference type="PANTHER" id="PTHR46105:SF25">
    <property type="entry name" value="ZGC:110075 PROTEIN"/>
    <property type="match status" value="1"/>
</dbReference>
<dbReference type="SMART" id="SM00225">
    <property type="entry name" value="BTB"/>
    <property type="match status" value="1"/>
</dbReference>
<organism evidence="11 12">
    <name type="scientific">Labeo rohita</name>
    <name type="common">Indian major carp</name>
    <name type="synonym">Cyprinus rohita</name>
    <dbReference type="NCBI Taxonomy" id="84645"/>
    <lineage>
        <taxon>Eukaryota</taxon>
        <taxon>Metazoa</taxon>
        <taxon>Chordata</taxon>
        <taxon>Craniata</taxon>
        <taxon>Vertebrata</taxon>
        <taxon>Euteleostomi</taxon>
        <taxon>Actinopterygii</taxon>
        <taxon>Neopterygii</taxon>
        <taxon>Teleostei</taxon>
        <taxon>Ostariophysi</taxon>
        <taxon>Cypriniformes</taxon>
        <taxon>Cyprinidae</taxon>
        <taxon>Labeoninae</taxon>
        <taxon>Labeonini</taxon>
        <taxon>Labeo</taxon>
    </lineage>
</organism>
<dbReference type="PANTHER" id="PTHR46105">
    <property type="entry name" value="AGAP004733-PA"/>
    <property type="match status" value="1"/>
</dbReference>
<feature type="domain" description="C2H2-type" evidence="10">
    <location>
        <begin position="482"/>
        <end position="509"/>
    </location>
</feature>
<dbReference type="InterPro" id="IPR013087">
    <property type="entry name" value="Znf_C2H2_type"/>
</dbReference>
<dbReference type="Gene3D" id="3.30.160.60">
    <property type="entry name" value="Classic Zinc Finger"/>
    <property type="match status" value="4"/>
</dbReference>
<evidence type="ECO:0000256" key="7">
    <source>
        <dbReference type="PROSITE-ProRule" id="PRU00042"/>
    </source>
</evidence>
<feature type="domain" description="C2H2-type" evidence="10">
    <location>
        <begin position="538"/>
        <end position="565"/>
    </location>
</feature>
<dbReference type="SMART" id="SM00355">
    <property type="entry name" value="ZnF_C2H2"/>
    <property type="match status" value="4"/>
</dbReference>
<dbReference type="PROSITE" id="PS50157">
    <property type="entry name" value="ZINC_FINGER_C2H2_2"/>
    <property type="match status" value="4"/>
</dbReference>
<evidence type="ECO:0000259" key="10">
    <source>
        <dbReference type="PROSITE" id="PS50157"/>
    </source>
</evidence>
<dbReference type="InterPro" id="IPR011333">
    <property type="entry name" value="SKP1/BTB/POZ_sf"/>
</dbReference>
<keyword evidence="5" id="KW-0862">Zinc</keyword>
<evidence type="ECO:0000313" key="11">
    <source>
        <dbReference type="EMBL" id="KAI2662857.1"/>
    </source>
</evidence>
<evidence type="ECO:0000256" key="8">
    <source>
        <dbReference type="SAM" id="MobiDB-lite"/>
    </source>
</evidence>
<feature type="region of interest" description="Disordered" evidence="8">
    <location>
        <begin position="351"/>
        <end position="375"/>
    </location>
</feature>
<dbReference type="EMBL" id="JACTAM010000007">
    <property type="protein sequence ID" value="KAI2662857.1"/>
    <property type="molecule type" value="Genomic_DNA"/>
</dbReference>
<protein>
    <submittedName>
        <fullName evidence="11">B-cell CLL/lymphoma 6 member B protein</fullName>
    </submittedName>
</protein>
<evidence type="ECO:0000259" key="9">
    <source>
        <dbReference type="PROSITE" id="PS50097"/>
    </source>
</evidence>
<dbReference type="Gene3D" id="3.30.710.10">
    <property type="entry name" value="Potassium Channel Kv1.1, Chain A"/>
    <property type="match status" value="1"/>
</dbReference>
<evidence type="ECO:0000313" key="12">
    <source>
        <dbReference type="Proteomes" id="UP000830375"/>
    </source>
</evidence>
<feature type="domain" description="C2H2-type" evidence="10">
    <location>
        <begin position="566"/>
        <end position="589"/>
    </location>
</feature>
<keyword evidence="6" id="KW-0539">Nucleus</keyword>
<feature type="domain" description="C2H2-type" evidence="10">
    <location>
        <begin position="510"/>
        <end position="537"/>
    </location>
</feature>
<reference evidence="11 12" key="1">
    <citation type="submission" date="2022-01" db="EMBL/GenBank/DDBJ databases">
        <title>A high-quality chromosome-level genome assembly of rohu carp, Labeo rohita.</title>
        <authorList>
            <person name="Arick M.A. II"/>
            <person name="Hsu C.-Y."/>
            <person name="Magbanua Z."/>
            <person name="Pechanova O."/>
            <person name="Grover C."/>
            <person name="Miller E."/>
            <person name="Thrash A."/>
            <person name="Ezzel L."/>
            <person name="Alam S."/>
            <person name="Benzie J."/>
            <person name="Hamilton M."/>
            <person name="Karsi A."/>
            <person name="Lawrence M.L."/>
            <person name="Peterson D.G."/>
        </authorList>
    </citation>
    <scope>NUCLEOTIDE SEQUENCE [LARGE SCALE GENOMIC DNA]</scope>
    <source>
        <strain evidence="12">BAU-BD-2019</strain>
        <tissue evidence="11">Blood</tissue>
    </source>
</reference>
<feature type="domain" description="BTB" evidence="9">
    <location>
        <begin position="105"/>
        <end position="176"/>
    </location>
</feature>
<evidence type="ECO:0000256" key="5">
    <source>
        <dbReference type="ARBA" id="ARBA00022833"/>
    </source>
</evidence>
<name>A0ABQ8MJ05_LABRO</name>
<dbReference type="InterPro" id="IPR050457">
    <property type="entry name" value="ZnFinger_BTB_dom_contain"/>
</dbReference>
<gene>
    <name evidence="11" type="ORF">H4Q32_001815</name>
</gene>
<dbReference type="Pfam" id="PF00096">
    <property type="entry name" value="zf-C2H2"/>
    <property type="match status" value="3"/>
</dbReference>
<proteinExistence type="predicted"/>
<dbReference type="PROSITE" id="PS00028">
    <property type="entry name" value="ZINC_FINGER_C2H2_1"/>
    <property type="match status" value="4"/>
</dbReference>
<feature type="compositionally biased region" description="Polar residues" evidence="8">
    <location>
        <begin position="300"/>
        <end position="315"/>
    </location>
</feature>
<evidence type="ECO:0000256" key="6">
    <source>
        <dbReference type="ARBA" id="ARBA00023242"/>
    </source>
</evidence>
<dbReference type="Pfam" id="PF00651">
    <property type="entry name" value="BTB"/>
    <property type="match status" value="1"/>
</dbReference>